<feature type="chain" id="PRO_5047444035" evidence="2">
    <location>
        <begin position="19"/>
        <end position="158"/>
    </location>
</feature>
<name>A0ABR3IN32_LOXSC</name>
<evidence type="ECO:0000256" key="2">
    <source>
        <dbReference type="SAM" id="SignalP"/>
    </source>
</evidence>
<keyword evidence="4" id="KW-1185">Reference proteome</keyword>
<organism evidence="3 4">
    <name type="scientific">Loxostege sticticalis</name>
    <name type="common">Beet webworm moth</name>
    <dbReference type="NCBI Taxonomy" id="481309"/>
    <lineage>
        <taxon>Eukaryota</taxon>
        <taxon>Metazoa</taxon>
        <taxon>Ecdysozoa</taxon>
        <taxon>Arthropoda</taxon>
        <taxon>Hexapoda</taxon>
        <taxon>Insecta</taxon>
        <taxon>Pterygota</taxon>
        <taxon>Neoptera</taxon>
        <taxon>Endopterygota</taxon>
        <taxon>Lepidoptera</taxon>
        <taxon>Glossata</taxon>
        <taxon>Ditrysia</taxon>
        <taxon>Pyraloidea</taxon>
        <taxon>Crambidae</taxon>
        <taxon>Pyraustinae</taxon>
        <taxon>Loxostege</taxon>
    </lineage>
</organism>
<evidence type="ECO:0000313" key="4">
    <source>
        <dbReference type="Proteomes" id="UP001549920"/>
    </source>
</evidence>
<feature type="compositionally biased region" description="Polar residues" evidence="1">
    <location>
        <begin position="24"/>
        <end position="38"/>
    </location>
</feature>
<dbReference type="EMBL" id="JBEUOH010000001">
    <property type="protein sequence ID" value="KAL0902507.1"/>
    <property type="molecule type" value="Genomic_DNA"/>
</dbReference>
<evidence type="ECO:0000313" key="3">
    <source>
        <dbReference type="EMBL" id="KAL0902507.1"/>
    </source>
</evidence>
<keyword evidence="2" id="KW-0732">Signal</keyword>
<feature type="signal peptide" evidence="2">
    <location>
        <begin position="1"/>
        <end position="18"/>
    </location>
</feature>
<dbReference type="Proteomes" id="UP001549920">
    <property type="component" value="Unassembled WGS sequence"/>
</dbReference>
<sequence>MQFIIALIVSSMIMKVISIETTDEPTSPRESQPITGSVTKLDPVKSNPVLNALWAHRPQTHQHFASGDGGSTRVAMKPAHSMTRLAKAMRMGFEPYFSKGYFEPFERRPKPVTLVAFRKNGLLPRTRENIGDKKSREIAELQSPFNDVSNFWVDDFSK</sequence>
<feature type="region of interest" description="Disordered" evidence="1">
    <location>
        <begin position="21"/>
        <end position="41"/>
    </location>
</feature>
<accession>A0ABR3IN32</accession>
<gene>
    <name evidence="3" type="ORF">ABMA27_000361</name>
</gene>
<proteinExistence type="predicted"/>
<reference evidence="3 4" key="1">
    <citation type="submission" date="2024-06" db="EMBL/GenBank/DDBJ databases">
        <title>A chromosome-level genome assembly of beet webworm, Loxostege sticticalis.</title>
        <authorList>
            <person name="Zhang Y."/>
        </authorList>
    </citation>
    <scope>NUCLEOTIDE SEQUENCE [LARGE SCALE GENOMIC DNA]</scope>
    <source>
        <strain evidence="3">AQ026</strain>
        <tissue evidence="3">Whole body</tissue>
    </source>
</reference>
<comment type="caution">
    <text evidence="3">The sequence shown here is derived from an EMBL/GenBank/DDBJ whole genome shotgun (WGS) entry which is preliminary data.</text>
</comment>
<protein>
    <submittedName>
        <fullName evidence="3">Uncharacterized protein</fullName>
    </submittedName>
</protein>
<evidence type="ECO:0000256" key="1">
    <source>
        <dbReference type="SAM" id="MobiDB-lite"/>
    </source>
</evidence>